<dbReference type="RefSeq" id="XP_012899085.1">
    <property type="nucleotide sequence ID" value="XM_013043631.1"/>
</dbReference>
<name>D8MAE8_BLAHO</name>
<feature type="domain" description="Signal recognition particle SRP54 subunit M-domain" evidence="1">
    <location>
        <begin position="17"/>
        <end position="100"/>
    </location>
</feature>
<reference evidence="2" key="1">
    <citation type="submission" date="2010-02" db="EMBL/GenBank/DDBJ databases">
        <title>Sequencing and annotation of the Blastocystis hominis genome.</title>
        <authorList>
            <person name="Wincker P."/>
        </authorList>
    </citation>
    <scope>NUCLEOTIDE SEQUENCE</scope>
    <source>
        <strain evidence="2">Singapore isolate B</strain>
    </source>
</reference>
<dbReference type="SUPFAM" id="SSF47446">
    <property type="entry name" value="Signal peptide-binding domain"/>
    <property type="match status" value="1"/>
</dbReference>
<gene>
    <name evidence="2" type="ORF">GSBLH_T00007210001</name>
</gene>
<dbReference type="GeneID" id="24923334"/>
<dbReference type="OMA" id="MIREDPT"/>
<dbReference type="OrthoDB" id="59809at2759"/>
<evidence type="ECO:0000313" key="2">
    <source>
        <dbReference type="EMBL" id="CBK25037.2"/>
    </source>
</evidence>
<keyword evidence="3" id="KW-1185">Reference proteome</keyword>
<dbReference type="Pfam" id="PF02978">
    <property type="entry name" value="SRP_SPB"/>
    <property type="match status" value="1"/>
</dbReference>
<evidence type="ECO:0000313" key="3">
    <source>
        <dbReference type="Proteomes" id="UP000008312"/>
    </source>
</evidence>
<dbReference type="InterPro" id="IPR036891">
    <property type="entry name" value="Signal_recog_part_SRP54_M_sf"/>
</dbReference>
<accession>D8MAE8</accession>
<dbReference type="AlphaFoldDB" id="D8MAE8"/>
<dbReference type="GO" id="GO:0006614">
    <property type="term" value="P:SRP-dependent cotranslational protein targeting to membrane"/>
    <property type="evidence" value="ECO:0007669"/>
    <property type="project" value="InterPro"/>
</dbReference>
<dbReference type="GO" id="GO:0008312">
    <property type="term" value="F:7S RNA binding"/>
    <property type="evidence" value="ECO:0007669"/>
    <property type="project" value="InterPro"/>
</dbReference>
<dbReference type="Proteomes" id="UP000008312">
    <property type="component" value="Unassembled WGS sequence"/>
</dbReference>
<dbReference type="GO" id="GO:0048500">
    <property type="term" value="C:signal recognition particle"/>
    <property type="evidence" value="ECO:0007669"/>
    <property type="project" value="InterPro"/>
</dbReference>
<evidence type="ECO:0000259" key="1">
    <source>
        <dbReference type="Pfam" id="PF02978"/>
    </source>
</evidence>
<dbReference type="Gene3D" id="1.10.260.30">
    <property type="entry name" value="Signal recognition particle, SRP54 subunit, M-domain"/>
    <property type="match status" value="1"/>
</dbReference>
<protein>
    <recommendedName>
        <fullName evidence="1">Signal recognition particle SRP54 subunit M-domain domain-containing protein</fullName>
    </recommendedName>
</protein>
<proteinExistence type="predicted"/>
<dbReference type="EMBL" id="FN668689">
    <property type="protein sequence ID" value="CBK25037.2"/>
    <property type="molecule type" value="Genomic_DNA"/>
</dbReference>
<sequence length="160" mass="18861">MDKGFKELMERLASYDKFGLKEYKETFMWLSEKSGVNGWKSHIPGEEVQEMKKYVSILNAMTPLQLAKPHTIKAPDRVKLATDTQLTVEYVNKVLRMFDQQLVIYKWVHMRKEGNKPIPTTMNEMRDMMSRDHSGITVKDMMKLNPQQSKYKNNRAKVRM</sequence>
<dbReference type="InterPro" id="IPR004125">
    <property type="entry name" value="Signal_recog_particle_SRP54_M"/>
</dbReference>
<dbReference type="InParanoid" id="D8MAE8"/>
<organism evidence="2">
    <name type="scientific">Blastocystis hominis</name>
    <dbReference type="NCBI Taxonomy" id="12968"/>
    <lineage>
        <taxon>Eukaryota</taxon>
        <taxon>Sar</taxon>
        <taxon>Stramenopiles</taxon>
        <taxon>Bigyra</taxon>
        <taxon>Opalozoa</taxon>
        <taxon>Opalinata</taxon>
        <taxon>Blastocystidae</taxon>
        <taxon>Blastocystis</taxon>
    </lineage>
</organism>